<proteinExistence type="predicted"/>
<accession>A0A7C9I1I9</accession>
<evidence type="ECO:0000313" key="1">
    <source>
        <dbReference type="EMBL" id="MVN89130.1"/>
    </source>
</evidence>
<keyword evidence="2" id="KW-1185">Reference proteome</keyword>
<comment type="caution">
    <text evidence="1">The sequence shown here is derived from an EMBL/GenBank/DDBJ whole genome shotgun (WGS) entry which is preliminary data.</text>
</comment>
<dbReference type="RefSeq" id="WP_157461392.1">
    <property type="nucleotide sequence ID" value="NZ_WQLB01000044.1"/>
</dbReference>
<gene>
    <name evidence="1" type="ORF">GO986_20535</name>
</gene>
<sequence length="124" mass="14052">MPELKGGQSWNDDGLMVTTETWDWDAPRDDVRPAPLLPLRVAERRTLRALLRRHAAEYLDETVAALDASLTEGSLDPYDREAFLVMARDHLKTLASRSRPLPAGRAQLFGRLKPQPSLCWVFRA</sequence>
<evidence type="ECO:0000313" key="2">
    <source>
        <dbReference type="Proteomes" id="UP000483286"/>
    </source>
</evidence>
<dbReference type="Proteomes" id="UP000483286">
    <property type="component" value="Unassembled WGS sequence"/>
</dbReference>
<reference evidence="1 2" key="1">
    <citation type="submission" date="2019-12" db="EMBL/GenBank/DDBJ databases">
        <title>Deinococcus sp. HMF7620 Genome sequencing and assembly.</title>
        <authorList>
            <person name="Kang H."/>
            <person name="Kim H."/>
            <person name="Joh K."/>
        </authorList>
    </citation>
    <scope>NUCLEOTIDE SEQUENCE [LARGE SCALE GENOMIC DNA]</scope>
    <source>
        <strain evidence="1 2">HMF7620</strain>
    </source>
</reference>
<protein>
    <submittedName>
        <fullName evidence="1">Uncharacterized protein</fullName>
    </submittedName>
</protein>
<name>A0A7C9I1I9_9DEIO</name>
<dbReference type="AlphaFoldDB" id="A0A7C9I1I9"/>
<dbReference type="EMBL" id="WQLB01000044">
    <property type="protein sequence ID" value="MVN89130.1"/>
    <property type="molecule type" value="Genomic_DNA"/>
</dbReference>
<organism evidence="1 2">
    <name type="scientific">Deinococcus arboris</name>
    <dbReference type="NCBI Taxonomy" id="2682977"/>
    <lineage>
        <taxon>Bacteria</taxon>
        <taxon>Thermotogati</taxon>
        <taxon>Deinococcota</taxon>
        <taxon>Deinococci</taxon>
        <taxon>Deinococcales</taxon>
        <taxon>Deinococcaceae</taxon>
        <taxon>Deinococcus</taxon>
    </lineage>
</organism>